<evidence type="ECO:0000256" key="4">
    <source>
        <dbReference type="ARBA" id="ARBA00022786"/>
    </source>
</evidence>
<dbReference type="PANTHER" id="PTHR13367">
    <property type="entry name" value="UBIQUITIN THIOESTERASE"/>
    <property type="match status" value="1"/>
</dbReference>
<dbReference type="OrthoDB" id="3182339at2759"/>
<dbReference type="InterPro" id="IPR022099">
    <property type="entry name" value="DUF3638"/>
</dbReference>
<dbReference type="Pfam" id="PF12359">
    <property type="entry name" value="DUF3645"/>
    <property type="match status" value="1"/>
</dbReference>
<evidence type="ECO:0000313" key="10">
    <source>
        <dbReference type="EMBL" id="TFK56543.1"/>
    </source>
</evidence>
<keyword evidence="6" id="KW-0788">Thiol protease</keyword>
<feature type="domain" description="DUF6606" evidence="9">
    <location>
        <begin position="15"/>
        <end position="279"/>
    </location>
</feature>
<keyword evidence="4" id="KW-0833">Ubl conjugation pathway</keyword>
<feature type="domain" description="DUF3645" evidence="8">
    <location>
        <begin position="2384"/>
        <end position="2416"/>
    </location>
</feature>
<dbReference type="Pfam" id="PF20255">
    <property type="entry name" value="DUF6606"/>
    <property type="match status" value="1"/>
</dbReference>
<dbReference type="InterPro" id="IPR022105">
    <property type="entry name" value="DUF3645"/>
</dbReference>
<dbReference type="InterPro" id="IPR051346">
    <property type="entry name" value="OTU_Deubiquitinase"/>
</dbReference>
<feature type="domain" description="DUF3638" evidence="7">
    <location>
        <begin position="2047"/>
        <end position="2264"/>
    </location>
</feature>
<evidence type="ECO:0000256" key="2">
    <source>
        <dbReference type="ARBA" id="ARBA00012759"/>
    </source>
</evidence>
<evidence type="ECO:0000259" key="9">
    <source>
        <dbReference type="Pfam" id="PF20255"/>
    </source>
</evidence>
<evidence type="ECO:0000313" key="11">
    <source>
        <dbReference type="Proteomes" id="UP000305948"/>
    </source>
</evidence>
<gene>
    <name evidence="10" type="ORF">OE88DRAFT_1649890</name>
</gene>
<name>A0A5C3NGQ4_9AGAM</name>
<evidence type="ECO:0000256" key="5">
    <source>
        <dbReference type="ARBA" id="ARBA00022801"/>
    </source>
</evidence>
<accession>A0A5C3NGQ4</accession>
<dbReference type="EMBL" id="ML213503">
    <property type="protein sequence ID" value="TFK56543.1"/>
    <property type="molecule type" value="Genomic_DNA"/>
</dbReference>
<evidence type="ECO:0000256" key="6">
    <source>
        <dbReference type="ARBA" id="ARBA00022807"/>
    </source>
</evidence>
<dbReference type="Proteomes" id="UP000305948">
    <property type="component" value="Unassembled WGS sequence"/>
</dbReference>
<evidence type="ECO:0000256" key="1">
    <source>
        <dbReference type="ARBA" id="ARBA00000707"/>
    </source>
</evidence>
<dbReference type="GO" id="GO:0004843">
    <property type="term" value="F:cysteine-type deubiquitinase activity"/>
    <property type="evidence" value="ECO:0007669"/>
    <property type="project" value="UniProtKB-EC"/>
</dbReference>
<keyword evidence="3" id="KW-0645">Protease</keyword>
<reference evidence="10 11" key="1">
    <citation type="journal article" date="2019" name="Nat. Ecol. Evol.">
        <title>Megaphylogeny resolves global patterns of mushroom evolution.</title>
        <authorList>
            <person name="Varga T."/>
            <person name="Krizsan K."/>
            <person name="Foldi C."/>
            <person name="Dima B."/>
            <person name="Sanchez-Garcia M."/>
            <person name="Sanchez-Ramirez S."/>
            <person name="Szollosi G.J."/>
            <person name="Szarkandi J.G."/>
            <person name="Papp V."/>
            <person name="Albert L."/>
            <person name="Andreopoulos W."/>
            <person name="Angelini C."/>
            <person name="Antonin V."/>
            <person name="Barry K.W."/>
            <person name="Bougher N.L."/>
            <person name="Buchanan P."/>
            <person name="Buyck B."/>
            <person name="Bense V."/>
            <person name="Catcheside P."/>
            <person name="Chovatia M."/>
            <person name="Cooper J."/>
            <person name="Damon W."/>
            <person name="Desjardin D."/>
            <person name="Finy P."/>
            <person name="Geml J."/>
            <person name="Haridas S."/>
            <person name="Hughes K."/>
            <person name="Justo A."/>
            <person name="Karasinski D."/>
            <person name="Kautmanova I."/>
            <person name="Kiss B."/>
            <person name="Kocsube S."/>
            <person name="Kotiranta H."/>
            <person name="LaButti K.M."/>
            <person name="Lechner B.E."/>
            <person name="Liimatainen K."/>
            <person name="Lipzen A."/>
            <person name="Lukacs Z."/>
            <person name="Mihaltcheva S."/>
            <person name="Morgado L.N."/>
            <person name="Niskanen T."/>
            <person name="Noordeloos M.E."/>
            <person name="Ohm R.A."/>
            <person name="Ortiz-Santana B."/>
            <person name="Ovrebo C."/>
            <person name="Racz N."/>
            <person name="Riley R."/>
            <person name="Savchenko A."/>
            <person name="Shiryaev A."/>
            <person name="Soop K."/>
            <person name="Spirin V."/>
            <person name="Szebenyi C."/>
            <person name="Tomsovsky M."/>
            <person name="Tulloss R.E."/>
            <person name="Uehling J."/>
            <person name="Grigoriev I.V."/>
            <person name="Vagvolgyi C."/>
            <person name="Papp T."/>
            <person name="Martin F.M."/>
            <person name="Miettinen O."/>
            <person name="Hibbett D.S."/>
            <person name="Nagy L.G."/>
        </authorList>
    </citation>
    <scope>NUCLEOTIDE SEQUENCE [LARGE SCALE GENOMIC DNA]</scope>
    <source>
        <strain evidence="10 11">OMC1185</strain>
    </source>
</reference>
<keyword evidence="11" id="KW-1185">Reference proteome</keyword>
<dbReference type="Pfam" id="PF12340">
    <property type="entry name" value="DUF3638"/>
    <property type="match status" value="1"/>
</dbReference>
<dbReference type="GO" id="GO:0006508">
    <property type="term" value="P:proteolysis"/>
    <property type="evidence" value="ECO:0007669"/>
    <property type="project" value="UniProtKB-KW"/>
</dbReference>
<dbReference type="EC" id="3.4.19.12" evidence="2"/>
<evidence type="ECO:0000259" key="7">
    <source>
        <dbReference type="Pfam" id="PF12340"/>
    </source>
</evidence>
<comment type="catalytic activity">
    <reaction evidence="1">
        <text>Thiol-dependent hydrolysis of ester, thioester, amide, peptide and isopeptide bonds formed by the C-terminal Gly of ubiquitin (a 76-residue protein attached to proteins as an intracellular targeting signal).</text>
        <dbReference type="EC" id="3.4.19.12"/>
    </reaction>
</comment>
<evidence type="ECO:0000256" key="3">
    <source>
        <dbReference type="ARBA" id="ARBA00022670"/>
    </source>
</evidence>
<sequence length="3119" mass="352323">MDSNTTITEGNLMYMVHHIFLPPKLPQKDDTDSGNLYILCDTVRRCIGLYQNALAFDERQRWVAMEKAVELLALTQQYVELPQPQIMDAIGTMKTGDVLAFLIRAQNAGLILRKHEDRLVFESFEVSPSNAEVLAAGGKLLCTYPGPAIAVPNETASRHDFRQEFVSFITQMDVDIFSDAAPTTTKAKTTVQEIRDTTHPRYITELLTGILRGLGRPEETHRIQKRIADDVLYHEALLPWRRSPLWLVIRVALQTSLRDPSTGHIQYKSFMIFLMATILRFAISPGASVPSDLISCMHKKVARRLYKLRSVCPGFVLNLVHESGEAAQELLQKRWAVVQRKQESLAPWDPNGLDFPADTHLSLLNSKPYISLVLEGRTSSAVPFEFRPDPQARMRSIDQLSDISLISFFEHNPIIALGDFEHAVESGIDGWVGNNLHSEAACTSVARWVTEYLKSARSAYDSDPELWSVMLLTIFELWKALDQLAVAQCPLLGEYSPEVSEPLLEPLLVSKAEQIDQLSRLIRYLRARHSRAVARTSILDSSRGVLSFNVQYFQASPRHQQLKARIEQDGLSRRQAKVQELDKLNHRHRSLTTESDSLSHRYKRKNGREIHKKNKCQKCSLTAQASALKIQVHEWPLPEDEQQAQSVVVELDCPVPYRIWRDTTYAILNDVCVPPETRSKPSSKAEVKVILADYPSLQAFFWQYGTRRVMLASNTKSFQRSHYKTVSIPATEASVCTNHGLHWSLFDNIAHTWIECPFADCSTRRRCTFQLPSMSPYANLQYAVDGTEHTSNNVLADQTSCHRDVSLHEYVAFGGLRSGHRLQWLNLLRELHAQSFTLHREEVQMLMFQLTRQIGPLSRGDSGSLGWQWHEELDHTDFAMTLLEELERGVTVISANWTEVTSMQTALAIASRILVSTSSSHVIDKVTRLLRRARDITAIWMRKLQQAIEVTVDGDVVRALQLRLCEVACVCRSTYDVGRGNMPKVMTSNEDVSLLLECRIVIHDNLPSDIGKTPARFRNMLNSDTRLSLAAEPLLSEVVLQDFTGLHQAAKAFWPGYVPGTPWKALPRTDTAHWFTTICGSEGRVASTVHLNILTGQLLINGKPSSRLPREFVEHPTYRRIFGQKVLDVLPSDVPGLQFMTRGKAFGYQVFFALNRNENLLVVQACHGDEDLELIPHTHFEGDLPYFLVHEYVHWLDKQNHRIELRPLKMLWTSSATNWSIQLGAGGSSYTRMLRVQAGRQVCLIDSRSPTFGRIASCLQPLEDRKYLTVTFTPAPSESMLQVDLPRYRLSFALNSNRELECQSFPGMVVDRNQSTGTMFGLVNQLVLRPARTTDESIADVLARRCVLVPFGEVAHHVEGLRRVIKIDTHSERSVRYMKYEVDADLGRLVSNASLTSRLYKVYLHALTGDCLPDPLTGCTGTEEALYDLGSASCRSFQGLSIEDIKILDDIERITPRRTYYPSHLKVMQTVVWSYLPPTAQHYAFEIYSRDIKQYAESLGIFGEEQRPTERAARDCAGMQDERHLTERSAWHDKVFASPYCDGHHLPRAEQFGDASYPSRHDVSDHEREAQVQYVAKLVDSWSHWPSFSVDLWNVLKGWRTISATRQVGESLSYCREWMETELGKTWMALYELCRQTRDSKFQLAFTLPALVYGPQRHSAKDLVPILLVIAGTGRFRNLNPPSFPPSQYDLAAGLKPKKDQLTTVARSCTIQFEASPASRLSANPGESRSDLNYRRRSRYGDLCQTELSQASEALVSQWPCQQLSRPTQHFQVIDKQALVDRASPLFSSWYHNVALRDHIAEVQAVLTDLKTVAHGSPSVSSSYQVPPFVDLPGSSPDSSSVTFTCLFSLSPPSSSVGYTVPALPIEIGPPGDEASQRKGLVRLENLVRDLRARTEAIFWRKYANDLGKSMNVLSHQKPAMRKCLQTPNPALCAINYFSACRLQVDHIFMRICRELQPDAGTTTAELIMLRAGLWPRVTRKICLRYLTQKLRDTVSDKWRALFTEFARDLLKYQWSQRLLRSIVLGQSEQTLAELQNEEDGSQTCDLDWLLIQIDCNFLARGVQVRVAQEMIRPSSGSNAVSQLNMGEGKSSVIIPFAASTLADRTKLVRVFVLKSLSKQMFQLLVERLTGLANRQIFYAPFSRSMTISATNVEQIQNLYQQCMKSGGILLAQPEHILSFKLMSVERSLSVAGQNEPGAGPRLLETQRWCEANARDILDESDEILQVRYQLIYTMGQQEALEHAPERWTTIQQVLFLVRKVALRLRNDLACGLEVGESCNGCFPTLRVVDMQAGTRLVGEVMGYVSKGALPNCPLALLPDHLRGPTSCFIADKDMSVADYERVRQYWEGSNSWKTLLLLRGLFAHQILPYVLKERRWRVDYGLDLSRSLLAVPFKAKDVPSPRAEFGHPDVAILLTCLSYYYQGLSPESLEVCFELLSKLDNPTLEYELWVREGGPAIPEELRKLSGINPSDMEQRARLVIPTFRQNHVVVDFYLSQVVFPKAAKGFPHKLGTSGWDIARDRDPAHATTGFSGTNDNRYLLPATIAQRDTRESLGTNAEVLCNLLRPENDEYLCPDTLNGQPLSAQGLIELVARNAEVKVLLDVGAQILELANDQVARRWLEHRTDVAAAVFFNDADEIEVMTQDGVRELFLSSPFSSQLEKCVVYLDDAHTRGTDLRLPSGFRAAVTLGPKVTKDRLVQGCMRMRKLGRDGGHSIMFVAPREVDSKIRGVAGKSASERVSAADVIRWAMIETCMNIQHHVPHWVQQGVDYYTREQAWQKYHSLRGPSTSLLADAWLQVEAQSLESMYGSVHGEGASVSLMARGSVIPEIRERCEMLGVAFLHDPHVEEEQEREVSHEMEREWQVQRPAKAKPASHKLHPSVTHFIRSGEVVSPSVAFDGAFGRINEAVPSLSKHAGKLLATTDFHVTTTGDSVTQLSGDYLRPIHWVVSSKNQRILVIMSPYEVNELLPEIRKSKKVHLHIYAPRVTQAMKSRDDLRFYCIPPLSASWQSPEAIVIAQLNLVGGQLYLNDYDAYQLLCAFLGLCTPEVRDRGGVTIQSDGFIRPEDRPGNFYSVSPFRESPLIYLKALISFRRKGMTWLPTHMGKMFHGRFLTHEDFE</sequence>
<dbReference type="STRING" id="5364.A0A5C3NGQ4"/>
<dbReference type="InterPro" id="IPR046541">
    <property type="entry name" value="DUF6606"/>
</dbReference>
<keyword evidence="5" id="KW-0378">Hydrolase</keyword>
<organism evidence="10 11">
    <name type="scientific">Heliocybe sulcata</name>
    <dbReference type="NCBI Taxonomy" id="5364"/>
    <lineage>
        <taxon>Eukaryota</taxon>
        <taxon>Fungi</taxon>
        <taxon>Dikarya</taxon>
        <taxon>Basidiomycota</taxon>
        <taxon>Agaricomycotina</taxon>
        <taxon>Agaricomycetes</taxon>
        <taxon>Gloeophyllales</taxon>
        <taxon>Gloeophyllaceae</taxon>
        <taxon>Heliocybe</taxon>
    </lineage>
</organism>
<protein>
    <recommendedName>
        <fullName evidence="2">ubiquitinyl hydrolase 1</fullName>
        <ecNumber evidence="2">3.4.19.12</ecNumber>
    </recommendedName>
</protein>
<dbReference type="PANTHER" id="PTHR13367:SF34">
    <property type="match status" value="1"/>
</dbReference>
<evidence type="ECO:0000259" key="8">
    <source>
        <dbReference type="Pfam" id="PF12359"/>
    </source>
</evidence>
<proteinExistence type="predicted"/>